<gene>
    <name evidence="2" type="primary">ORF162757</name>
</gene>
<organism evidence="2">
    <name type="scientific">Arion vulgaris</name>
    <dbReference type="NCBI Taxonomy" id="1028688"/>
    <lineage>
        <taxon>Eukaryota</taxon>
        <taxon>Metazoa</taxon>
        <taxon>Spiralia</taxon>
        <taxon>Lophotrochozoa</taxon>
        <taxon>Mollusca</taxon>
        <taxon>Gastropoda</taxon>
        <taxon>Heterobranchia</taxon>
        <taxon>Euthyneura</taxon>
        <taxon>Panpulmonata</taxon>
        <taxon>Eupulmonata</taxon>
        <taxon>Stylommatophora</taxon>
        <taxon>Helicina</taxon>
        <taxon>Arionoidea</taxon>
        <taxon>Arionidae</taxon>
        <taxon>Arion</taxon>
    </lineage>
</organism>
<dbReference type="EMBL" id="HACG01041171">
    <property type="protein sequence ID" value="CEK88036.1"/>
    <property type="molecule type" value="Transcribed_RNA"/>
</dbReference>
<accession>A0A0B7B6W7</accession>
<evidence type="ECO:0000313" key="2">
    <source>
        <dbReference type="EMBL" id="CEK88036.1"/>
    </source>
</evidence>
<name>A0A0B7B6W7_9EUPU</name>
<protein>
    <submittedName>
        <fullName evidence="2">Uncharacterized protein</fullName>
    </submittedName>
</protein>
<feature type="non-terminal residue" evidence="2">
    <location>
        <position position="1"/>
    </location>
</feature>
<sequence length="52" mass="5664">KGPPWLPVAQPHTVSTLRIVGPSWSRTSGRDRSTHGHSLCNADGPINQYTRA</sequence>
<evidence type="ECO:0000256" key="1">
    <source>
        <dbReference type="SAM" id="MobiDB-lite"/>
    </source>
</evidence>
<proteinExistence type="predicted"/>
<feature type="region of interest" description="Disordered" evidence="1">
    <location>
        <begin position="22"/>
        <end position="52"/>
    </location>
</feature>
<dbReference type="AlphaFoldDB" id="A0A0B7B6W7"/>
<reference evidence="2" key="1">
    <citation type="submission" date="2014-12" db="EMBL/GenBank/DDBJ databases">
        <title>Insight into the proteome of Arion vulgaris.</title>
        <authorList>
            <person name="Aradska J."/>
            <person name="Bulat T."/>
            <person name="Smidak R."/>
            <person name="Sarate P."/>
            <person name="Gangsoo J."/>
            <person name="Sialana F."/>
            <person name="Bilban M."/>
            <person name="Lubec G."/>
        </authorList>
    </citation>
    <scope>NUCLEOTIDE SEQUENCE</scope>
    <source>
        <tissue evidence="2">Skin</tissue>
    </source>
</reference>